<dbReference type="Proteomes" id="UP000799440">
    <property type="component" value="Unassembled WGS sequence"/>
</dbReference>
<evidence type="ECO:0000256" key="1">
    <source>
        <dbReference type="SAM" id="Phobius"/>
    </source>
</evidence>
<proteinExistence type="predicted"/>
<accession>A0A6A6VFE7</accession>
<keyword evidence="1" id="KW-0472">Membrane</keyword>
<sequence length="124" mass="13830">MNVFSPYVHCPGLCIYAVVLSFCLLCYLCVASTYRPAPLTSPGPSYVCTGSRIPGRFCPVIASYDSDLHRTAFSLPKRLSFMASDELQKRYNSRMGPFLVFTAEPTIRPIRTESTSWCSLQSTI</sequence>
<feature type="transmembrane region" description="Helical" evidence="1">
    <location>
        <begin position="6"/>
        <end position="30"/>
    </location>
</feature>
<dbReference type="AlphaFoldDB" id="A0A6A6VFE7"/>
<protein>
    <submittedName>
        <fullName evidence="2">Uncharacterized protein</fullName>
    </submittedName>
</protein>
<evidence type="ECO:0000313" key="2">
    <source>
        <dbReference type="EMBL" id="KAF2748526.1"/>
    </source>
</evidence>
<reference evidence="2" key="1">
    <citation type="journal article" date="2020" name="Stud. Mycol.">
        <title>101 Dothideomycetes genomes: a test case for predicting lifestyles and emergence of pathogens.</title>
        <authorList>
            <person name="Haridas S."/>
            <person name="Albert R."/>
            <person name="Binder M."/>
            <person name="Bloem J."/>
            <person name="Labutti K."/>
            <person name="Salamov A."/>
            <person name="Andreopoulos B."/>
            <person name="Baker S."/>
            <person name="Barry K."/>
            <person name="Bills G."/>
            <person name="Bluhm B."/>
            <person name="Cannon C."/>
            <person name="Castanera R."/>
            <person name="Culley D."/>
            <person name="Daum C."/>
            <person name="Ezra D."/>
            <person name="Gonzalez J."/>
            <person name="Henrissat B."/>
            <person name="Kuo A."/>
            <person name="Liang C."/>
            <person name="Lipzen A."/>
            <person name="Lutzoni F."/>
            <person name="Magnuson J."/>
            <person name="Mondo S."/>
            <person name="Nolan M."/>
            <person name="Ohm R."/>
            <person name="Pangilinan J."/>
            <person name="Park H.-J."/>
            <person name="Ramirez L."/>
            <person name="Alfaro M."/>
            <person name="Sun H."/>
            <person name="Tritt A."/>
            <person name="Yoshinaga Y."/>
            <person name="Zwiers L.-H."/>
            <person name="Turgeon B."/>
            <person name="Goodwin S."/>
            <person name="Spatafora J."/>
            <person name="Crous P."/>
            <person name="Grigoriev I."/>
        </authorList>
    </citation>
    <scope>NUCLEOTIDE SEQUENCE</scope>
    <source>
        <strain evidence="2">CBS 119925</strain>
    </source>
</reference>
<name>A0A6A6VFE7_9PLEO</name>
<keyword evidence="1" id="KW-0812">Transmembrane</keyword>
<keyword evidence="1" id="KW-1133">Transmembrane helix</keyword>
<organism evidence="2 3">
    <name type="scientific">Sporormia fimetaria CBS 119925</name>
    <dbReference type="NCBI Taxonomy" id="1340428"/>
    <lineage>
        <taxon>Eukaryota</taxon>
        <taxon>Fungi</taxon>
        <taxon>Dikarya</taxon>
        <taxon>Ascomycota</taxon>
        <taxon>Pezizomycotina</taxon>
        <taxon>Dothideomycetes</taxon>
        <taxon>Pleosporomycetidae</taxon>
        <taxon>Pleosporales</taxon>
        <taxon>Sporormiaceae</taxon>
        <taxon>Sporormia</taxon>
    </lineage>
</organism>
<dbReference type="EMBL" id="MU006569">
    <property type="protein sequence ID" value="KAF2748526.1"/>
    <property type="molecule type" value="Genomic_DNA"/>
</dbReference>
<keyword evidence="3" id="KW-1185">Reference proteome</keyword>
<gene>
    <name evidence="2" type="ORF">M011DRAFT_351734</name>
</gene>
<evidence type="ECO:0000313" key="3">
    <source>
        <dbReference type="Proteomes" id="UP000799440"/>
    </source>
</evidence>